<feature type="transmembrane region" description="Helical" evidence="3">
    <location>
        <begin position="348"/>
        <end position="366"/>
    </location>
</feature>
<comment type="similarity">
    <text evidence="1">Belongs to the GerABKA family.</text>
</comment>
<organism evidence="4 5">
    <name type="scientific">Paenibacillus gansuensis</name>
    <dbReference type="NCBI Taxonomy" id="306542"/>
    <lineage>
        <taxon>Bacteria</taxon>
        <taxon>Bacillati</taxon>
        <taxon>Bacillota</taxon>
        <taxon>Bacilli</taxon>
        <taxon>Bacillales</taxon>
        <taxon>Paenibacillaceae</taxon>
        <taxon>Paenibacillus</taxon>
    </lineage>
</organism>
<comment type="caution">
    <text evidence="4">The sequence shown here is derived from an EMBL/GenBank/DDBJ whole genome shotgun (WGS) entry which is preliminary data.</text>
</comment>
<sequence length="501" mass="56008">MHKNSTRVNNMANIGGKWGFSMIRAETSNPVVKQITERLGQSPDFICKELAINEELNLYCIYLASIVTTKQVEDMLLKPIFQNHPSIEASKHHPVLWLTNTIPLIQRKELSGSIEGINELLEGHCLLIPAPGNTILSYDVSKGDYRSVTEPTSEASVRGPREGFVEDISRNIALIRKRLKNEHLVFESMTIGSATKTKVYLTYLQNAASKQVIDEFRRRLQAIQTDSILESGYIEEWIQDKTFSPFPQLVSSERPDIIVAKLLDGQVAVMTDGTPIVLMGPVTFFQMFSSAEDYYQRADIATLTRWLRMIAFLLSIFVPSLYIAIASYHQELLPTSLLISLAAQREEVPFPVFIEAIIMTVTFEILREAGLRMPRIAGQSISIVGALVLGQAAVEAGLVSAAMVIVVSLTAISNFVSPNYSFSIAQRIIQFSFMLLAGVLGFFGIMSGVFFLLIHLVSIRSFGVKYMTPLAPVALSNWKDTLVRVPRYVMKRVPRAFYSKK</sequence>
<evidence type="ECO:0000313" key="5">
    <source>
        <dbReference type="Proteomes" id="UP001597541"/>
    </source>
</evidence>
<dbReference type="PIRSF" id="PIRSF005690">
    <property type="entry name" value="GerBA"/>
    <property type="match status" value="1"/>
</dbReference>
<evidence type="ECO:0000256" key="2">
    <source>
        <dbReference type="ARBA" id="ARBA00023136"/>
    </source>
</evidence>
<protein>
    <submittedName>
        <fullName evidence="4">Spore germination protein</fullName>
    </submittedName>
</protein>
<dbReference type="InterPro" id="IPR050768">
    <property type="entry name" value="UPF0353/GerABKA_families"/>
</dbReference>
<keyword evidence="3" id="KW-0812">Transmembrane</keyword>
<dbReference type="RefSeq" id="WP_377605247.1">
    <property type="nucleotide sequence ID" value="NZ_JBHUME010000011.1"/>
</dbReference>
<dbReference type="Pfam" id="PF03323">
    <property type="entry name" value="GerA"/>
    <property type="match status" value="1"/>
</dbReference>
<keyword evidence="3" id="KW-1133">Transmembrane helix</keyword>
<feature type="transmembrane region" description="Helical" evidence="3">
    <location>
        <begin position="387"/>
        <end position="412"/>
    </location>
</feature>
<reference evidence="5" key="1">
    <citation type="journal article" date="2019" name="Int. J. Syst. Evol. Microbiol.">
        <title>The Global Catalogue of Microorganisms (GCM) 10K type strain sequencing project: providing services to taxonomists for standard genome sequencing and annotation.</title>
        <authorList>
            <consortium name="The Broad Institute Genomics Platform"/>
            <consortium name="The Broad Institute Genome Sequencing Center for Infectious Disease"/>
            <person name="Wu L."/>
            <person name="Ma J."/>
        </authorList>
    </citation>
    <scope>NUCLEOTIDE SEQUENCE [LARGE SCALE GENOMIC DNA]</scope>
    <source>
        <strain evidence="5">KCTC 3950</strain>
    </source>
</reference>
<dbReference type="PANTHER" id="PTHR22550">
    <property type="entry name" value="SPORE GERMINATION PROTEIN"/>
    <property type="match status" value="1"/>
</dbReference>
<dbReference type="PANTHER" id="PTHR22550:SF5">
    <property type="entry name" value="LEUCINE ZIPPER PROTEIN 4"/>
    <property type="match status" value="1"/>
</dbReference>
<feature type="transmembrane region" description="Helical" evidence="3">
    <location>
        <begin position="306"/>
        <end position="328"/>
    </location>
</feature>
<dbReference type="Proteomes" id="UP001597541">
    <property type="component" value="Unassembled WGS sequence"/>
</dbReference>
<feature type="transmembrane region" description="Helical" evidence="3">
    <location>
        <begin position="432"/>
        <end position="457"/>
    </location>
</feature>
<keyword evidence="2 3" id="KW-0472">Membrane</keyword>
<dbReference type="InterPro" id="IPR004995">
    <property type="entry name" value="Spore_Ger"/>
</dbReference>
<dbReference type="EMBL" id="JBHUME010000011">
    <property type="protein sequence ID" value="MFD2614426.1"/>
    <property type="molecule type" value="Genomic_DNA"/>
</dbReference>
<name>A0ABW5PG77_9BACL</name>
<evidence type="ECO:0000313" key="4">
    <source>
        <dbReference type="EMBL" id="MFD2614426.1"/>
    </source>
</evidence>
<keyword evidence="5" id="KW-1185">Reference proteome</keyword>
<proteinExistence type="inferred from homology"/>
<accession>A0ABW5PG77</accession>
<gene>
    <name evidence="4" type="ORF">ACFSUF_18600</name>
</gene>
<evidence type="ECO:0000256" key="1">
    <source>
        <dbReference type="ARBA" id="ARBA00005278"/>
    </source>
</evidence>
<evidence type="ECO:0000256" key="3">
    <source>
        <dbReference type="SAM" id="Phobius"/>
    </source>
</evidence>